<dbReference type="CDD" id="cd00143">
    <property type="entry name" value="PP2Cc"/>
    <property type="match status" value="1"/>
</dbReference>
<gene>
    <name evidence="2" type="ORF">PAUS00366_LOCUS1302</name>
</gene>
<dbReference type="PROSITE" id="PS51746">
    <property type="entry name" value="PPM_2"/>
    <property type="match status" value="1"/>
</dbReference>
<sequence>MKQKVMMIQSKPKLWKKSSHHPCLPSLYQKSTRAKGCVLVSFALVVYLNFRFTLSVLNRTVDTIGNQGSRSVDGRAKQRKKEFLSLPSFPYKPLTAQSTIQEWDQHTQIPMTGFYRYSSIATLQLPTSDLQQLKTSRAKGVNPGDVAFRRSDDVVVLTRKGHKFNPEDGKSTPNQDRVLVLSKQDDSFYDRNHGSDDWWMGLFDGHGYHGHAVSQYVSSEFTRRINKDWENESTTRPFRSSDQSNIHTMVKDTLRKTFLEINKSIPSRISSSSGCTGISVLKRGNSMYISNVGDSVAFVASYDKSKNAQNGVKIIYSASSHKPDTPRERKRIEASGGRIQDPIFEGASARLIIPVLSGSQMFETGLAMSRSFGDHDGLKVGLSDEPDTDVLDLRNFDKNQEYIVVAVTDGLVDYGKLSEQEVALTMAQALSTKQNDAIDKKKHRKNIRRSSESSRGIEAAAQLILKASRMWDDEPGNYRDDISIVAHKLMI</sequence>
<dbReference type="PANTHER" id="PTHR47992">
    <property type="entry name" value="PROTEIN PHOSPHATASE"/>
    <property type="match status" value="1"/>
</dbReference>
<evidence type="ECO:0000313" key="2">
    <source>
        <dbReference type="EMBL" id="CAE0708582.1"/>
    </source>
</evidence>
<evidence type="ECO:0000259" key="1">
    <source>
        <dbReference type="PROSITE" id="PS51746"/>
    </source>
</evidence>
<accession>A0A7S4AA37</accession>
<feature type="domain" description="PPM-type phosphatase" evidence="1">
    <location>
        <begin position="177"/>
        <end position="489"/>
    </location>
</feature>
<dbReference type="EMBL" id="HBIX01001760">
    <property type="protein sequence ID" value="CAE0708582.1"/>
    <property type="molecule type" value="Transcribed_RNA"/>
</dbReference>
<proteinExistence type="predicted"/>
<dbReference type="SMART" id="SM00332">
    <property type="entry name" value="PP2Cc"/>
    <property type="match status" value="1"/>
</dbReference>
<dbReference type="AlphaFoldDB" id="A0A7S4AA37"/>
<dbReference type="SUPFAM" id="SSF81606">
    <property type="entry name" value="PP2C-like"/>
    <property type="match status" value="1"/>
</dbReference>
<name>A0A7S4AA37_9STRA</name>
<dbReference type="InterPro" id="IPR001932">
    <property type="entry name" value="PPM-type_phosphatase-like_dom"/>
</dbReference>
<dbReference type="InterPro" id="IPR036457">
    <property type="entry name" value="PPM-type-like_dom_sf"/>
</dbReference>
<dbReference type="Gene3D" id="3.60.40.10">
    <property type="entry name" value="PPM-type phosphatase domain"/>
    <property type="match status" value="1"/>
</dbReference>
<protein>
    <recommendedName>
        <fullName evidence="1">PPM-type phosphatase domain-containing protein</fullName>
    </recommendedName>
</protein>
<dbReference type="Pfam" id="PF00481">
    <property type="entry name" value="PP2C"/>
    <property type="match status" value="1"/>
</dbReference>
<dbReference type="InterPro" id="IPR015655">
    <property type="entry name" value="PP2C"/>
</dbReference>
<reference evidence="2" key="1">
    <citation type="submission" date="2021-01" db="EMBL/GenBank/DDBJ databases">
        <authorList>
            <person name="Corre E."/>
            <person name="Pelletier E."/>
            <person name="Niang G."/>
            <person name="Scheremetjew M."/>
            <person name="Finn R."/>
            <person name="Kale V."/>
            <person name="Holt S."/>
            <person name="Cochrane G."/>
            <person name="Meng A."/>
            <person name="Brown T."/>
            <person name="Cohen L."/>
        </authorList>
    </citation>
    <scope>NUCLEOTIDE SEQUENCE</scope>
    <source>
        <strain evidence="2">10249 10 AB</strain>
    </source>
</reference>
<dbReference type="GO" id="GO:0004722">
    <property type="term" value="F:protein serine/threonine phosphatase activity"/>
    <property type="evidence" value="ECO:0007669"/>
    <property type="project" value="InterPro"/>
</dbReference>
<organism evidence="2">
    <name type="scientific">Pseudo-nitzschia australis</name>
    <dbReference type="NCBI Taxonomy" id="44445"/>
    <lineage>
        <taxon>Eukaryota</taxon>
        <taxon>Sar</taxon>
        <taxon>Stramenopiles</taxon>
        <taxon>Ochrophyta</taxon>
        <taxon>Bacillariophyta</taxon>
        <taxon>Bacillariophyceae</taxon>
        <taxon>Bacillariophycidae</taxon>
        <taxon>Bacillariales</taxon>
        <taxon>Bacillariaceae</taxon>
        <taxon>Pseudo-nitzschia</taxon>
    </lineage>
</organism>